<feature type="chain" id="PRO_5009752698" evidence="2">
    <location>
        <begin position="21"/>
        <end position="69"/>
    </location>
</feature>
<evidence type="ECO:0000313" key="4">
    <source>
        <dbReference type="Proteomes" id="UP000030143"/>
    </source>
</evidence>
<dbReference type="VEuPathDB" id="FungiDB:PEXP_017440"/>
<feature type="region of interest" description="Disordered" evidence="1">
    <location>
        <begin position="47"/>
        <end position="69"/>
    </location>
</feature>
<protein>
    <submittedName>
        <fullName evidence="3">Uncharacterized protein</fullName>
    </submittedName>
</protein>
<dbReference type="Proteomes" id="UP000030143">
    <property type="component" value="Unassembled WGS sequence"/>
</dbReference>
<dbReference type="EMBL" id="JQFZ01000201">
    <property type="protein sequence ID" value="KGO55265.1"/>
    <property type="molecule type" value="Genomic_DNA"/>
</dbReference>
<gene>
    <name evidence="3" type="ORF">PEX2_029050</name>
</gene>
<accession>A0A0A2JSS2</accession>
<dbReference type="PROSITE" id="PS51257">
    <property type="entry name" value="PROKAR_LIPOPROTEIN"/>
    <property type="match status" value="1"/>
</dbReference>
<organism evidence="3 4">
    <name type="scientific">Penicillium expansum</name>
    <name type="common">Blue mold rot fungus</name>
    <dbReference type="NCBI Taxonomy" id="27334"/>
    <lineage>
        <taxon>Eukaryota</taxon>
        <taxon>Fungi</taxon>
        <taxon>Dikarya</taxon>
        <taxon>Ascomycota</taxon>
        <taxon>Pezizomycotina</taxon>
        <taxon>Eurotiomycetes</taxon>
        <taxon>Eurotiomycetidae</taxon>
        <taxon>Eurotiales</taxon>
        <taxon>Aspergillaceae</taxon>
        <taxon>Penicillium</taxon>
    </lineage>
</organism>
<name>A0A0A2JSS2_PENEN</name>
<dbReference type="GeneID" id="27675599"/>
<comment type="caution">
    <text evidence="3">The sequence shown here is derived from an EMBL/GenBank/DDBJ whole genome shotgun (WGS) entry which is preliminary data.</text>
</comment>
<sequence length="69" mass="7732">MLKSILINLCVLGFLSCTLAIPSKLGQRDNTIAQRDARFVEFTTRKLTDGNPGEKNTENSNYEQIAEGW</sequence>
<reference evidence="3 4" key="1">
    <citation type="journal article" date="2015" name="Mol. Plant Microbe Interact.">
        <title>Genome, transcriptome, and functional analyses of Penicillium expansum provide new insights into secondary metabolism and pathogenicity.</title>
        <authorList>
            <person name="Ballester A.R."/>
            <person name="Marcet-Houben M."/>
            <person name="Levin E."/>
            <person name="Sela N."/>
            <person name="Selma-Lazaro C."/>
            <person name="Carmona L."/>
            <person name="Wisniewski M."/>
            <person name="Droby S."/>
            <person name="Gonzalez-Candelas L."/>
            <person name="Gabaldon T."/>
        </authorList>
    </citation>
    <scope>NUCLEOTIDE SEQUENCE [LARGE SCALE GENOMIC DNA]</scope>
    <source>
        <strain evidence="3 4">MD-8</strain>
    </source>
</reference>
<evidence type="ECO:0000256" key="2">
    <source>
        <dbReference type="SAM" id="SignalP"/>
    </source>
</evidence>
<dbReference type="RefSeq" id="XP_016597470.1">
    <property type="nucleotide sequence ID" value="XM_016740180.1"/>
</dbReference>
<evidence type="ECO:0000313" key="3">
    <source>
        <dbReference type="EMBL" id="KGO55265.1"/>
    </source>
</evidence>
<feature type="signal peptide" evidence="2">
    <location>
        <begin position="1"/>
        <end position="20"/>
    </location>
</feature>
<evidence type="ECO:0000256" key="1">
    <source>
        <dbReference type="SAM" id="MobiDB-lite"/>
    </source>
</evidence>
<dbReference type="HOGENOM" id="CLU_2776718_0_0_1"/>
<keyword evidence="2" id="KW-0732">Signal</keyword>
<proteinExistence type="predicted"/>
<keyword evidence="4" id="KW-1185">Reference proteome</keyword>
<dbReference type="AlphaFoldDB" id="A0A0A2JSS2"/>